<proteinExistence type="predicted"/>
<dbReference type="Gene3D" id="1.20.5.4130">
    <property type="match status" value="1"/>
</dbReference>
<dbReference type="AlphaFoldDB" id="A0AAF0UCP7"/>
<keyword evidence="2" id="KW-1185">Reference proteome</keyword>
<reference evidence="1" key="1">
    <citation type="submission" date="2023-08" db="EMBL/GenBank/DDBJ databases">
        <title>A de novo genome assembly of Solanum verrucosum Schlechtendal, a Mexican diploid species geographically isolated from the other diploid A-genome species in potato relatives.</title>
        <authorList>
            <person name="Hosaka K."/>
        </authorList>
    </citation>
    <scope>NUCLEOTIDE SEQUENCE</scope>
    <source>
        <tissue evidence="1">Young leaves</tissue>
    </source>
</reference>
<organism evidence="1 2">
    <name type="scientific">Solanum verrucosum</name>
    <dbReference type="NCBI Taxonomy" id="315347"/>
    <lineage>
        <taxon>Eukaryota</taxon>
        <taxon>Viridiplantae</taxon>
        <taxon>Streptophyta</taxon>
        <taxon>Embryophyta</taxon>
        <taxon>Tracheophyta</taxon>
        <taxon>Spermatophyta</taxon>
        <taxon>Magnoliopsida</taxon>
        <taxon>eudicotyledons</taxon>
        <taxon>Gunneridae</taxon>
        <taxon>Pentapetalae</taxon>
        <taxon>asterids</taxon>
        <taxon>lamiids</taxon>
        <taxon>Solanales</taxon>
        <taxon>Solanaceae</taxon>
        <taxon>Solanoideae</taxon>
        <taxon>Solaneae</taxon>
        <taxon>Solanum</taxon>
    </lineage>
</organism>
<sequence>MEYGLCGKTYLATFSEEGHLMAKMGAWNIYEDIWEHQVPTDCSWYWRKINGLKRDMRHWFSNGVYILTANGEFSVTKSYNVLIGRRHRYYLKLSYMTEAFFQVVLDNLTSFLKGELALHFNFQNEFQRLSSMFSTIQVVLEKQDARREASAHQSS</sequence>
<gene>
    <name evidence="1" type="ORF">MTR67_036651</name>
</gene>
<name>A0AAF0UCP7_SOLVR</name>
<evidence type="ECO:0000313" key="1">
    <source>
        <dbReference type="EMBL" id="WMV43266.1"/>
    </source>
</evidence>
<accession>A0AAF0UCP7</accession>
<dbReference type="EMBL" id="CP133619">
    <property type="protein sequence ID" value="WMV43266.1"/>
    <property type="molecule type" value="Genomic_DNA"/>
</dbReference>
<protein>
    <submittedName>
        <fullName evidence="1">Uncharacterized protein</fullName>
    </submittedName>
</protein>
<evidence type="ECO:0000313" key="2">
    <source>
        <dbReference type="Proteomes" id="UP001234989"/>
    </source>
</evidence>
<dbReference type="Proteomes" id="UP001234989">
    <property type="component" value="Chromosome 8"/>
</dbReference>